<dbReference type="Gene3D" id="2.30.110.10">
    <property type="entry name" value="Electron Transport, Fmn-binding Protein, Chain A"/>
    <property type="match status" value="1"/>
</dbReference>
<protein>
    <submittedName>
        <fullName evidence="2">Pyridoxamine 5'-phosphate oxidase-related FMN-binding protein</fullName>
    </submittedName>
</protein>
<evidence type="ECO:0000256" key="1">
    <source>
        <dbReference type="SAM" id="MobiDB-lite"/>
    </source>
</evidence>
<comment type="caution">
    <text evidence="2">The sequence shown here is derived from an EMBL/GenBank/DDBJ whole genome shotgun (WGS) entry which is preliminary data.</text>
</comment>
<dbReference type="InterPro" id="IPR012349">
    <property type="entry name" value="Split_barrel_FMN-bd"/>
</dbReference>
<dbReference type="SUPFAM" id="SSF50475">
    <property type="entry name" value="FMN-binding split barrel"/>
    <property type="match status" value="1"/>
</dbReference>
<evidence type="ECO:0000313" key="2">
    <source>
        <dbReference type="EMBL" id="EMA33107.1"/>
    </source>
</evidence>
<dbReference type="Pfam" id="PF12900">
    <property type="entry name" value="Pyridox_ox_2"/>
    <property type="match status" value="1"/>
</dbReference>
<feature type="region of interest" description="Disordered" evidence="1">
    <location>
        <begin position="102"/>
        <end position="134"/>
    </location>
</feature>
<sequence length="167" mass="19234">MYKRQEELGAYGIDRMDDEGIERFLGMQSQGVLGLPTDAEPYLLPMSYGYDSGDRLYFYFLVGSESRKRELADVADAATFLVYNAEMFHWRSVLLTGRVRERETGDEDGSATLSESRTPAWRPELLETASETEETRPYEFLIEDWTGLRHDIQPPAMDQRSSRDGRE</sequence>
<dbReference type="AlphaFoldDB" id="M0LHK8"/>
<accession>M0LHK8</accession>
<dbReference type="STRING" id="1227454.C446_14634"/>
<name>M0LHK8_9EURY</name>
<dbReference type="eggNOG" id="arCOG00512">
    <property type="taxonomic scope" value="Archaea"/>
</dbReference>
<dbReference type="EMBL" id="AOMA01000145">
    <property type="protein sequence ID" value="EMA33107.1"/>
    <property type="molecule type" value="Genomic_DNA"/>
</dbReference>
<dbReference type="Proteomes" id="UP000011607">
    <property type="component" value="Unassembled WGS sequence"/>
</dbReference>
<evidence type="ECO:0000313" key="3">
    <source>
        <dbReference type="Proteomes" id="UP000011607"/>
    </source>
</evidence>
<reference evidence="2 3" key="1">
    <citation type="journal article" date="2014" name="PLoS Genet.">
        <title>Phylogenetically driven sequencing of extremely halophilic archaea reveals strategies for static and dynamic osmo-response.</title>
        <authorList>
            <person name="Becker E.A."/>
            <person name="Seitzer P.M."/>
            <person name="Tritt A."/>
            <person name="Larsen D."/>
            <person name="Krusor M."/>
            <person name="Yao A.I."/>
            <person name="Wu D."/>
            <person name="Madern D."/>
            <person name="Eisen J.A."/>
            <person name="Darling A.E."/>
            <person name="Facciotti M.T."/>
        </authorList>
    </citation>
    <scope>NUCLEOTIDE SEQUENCE [LARGE SCALE GENOMIC DNA]</scope>
    <source>
        <strain evidence="2 3">JCM 10879</strain>
    </source>
</reference>
<gene>
    <name evidence="2" type="ORF">C446_14634</name>
</gene>
<organism evidence="2 3">
    <name type="scientific">Halobiforma nitratireducens JCM 10879</name>
    <dbReference type="NCBI Taxonomy" id="1227454"/>
    <lineage>
        <taxon>Archaea</taxon>
        <taxon>Methanobacteriati</taxon>
        <taxon>Methanobacteriota</taxon>
        <taxon>Stenosarchaea group</taxon>
        <taxon>Halobacteria</taxon>
        <taxon>Halobacteriales</taxon>
        <taxon>Natrialbaceae</taxon>
        <taxon>Halobiforma</taxon>
    </lineage>
</organism>
<keyword evidence="3" id="KW-1185">Reference proteome</keyword>
<proteinExistence type="predicted"/>
<dbReference type="InterPro" id="IPR024747">
    <property type="entry name" value="Pyridox_Oxase-rel"/>
</dbReference>